<gene>
    <name evidence="2" type="ORF">J3D65DRAFT_19005</name>
</gene>
<dbReference type="GeneID" id="92027250"/>
<accession>A0ABR1M967</accession>
<protein>
    <submittedName>
        <fullName evidence="2">Uncharacterized protein</fullName>
    </submittedName>
</protein>
<comment type="caution">
    <text evidence="2">The sequence shown here is derived from an EMBL/GenBank/DDBJ whole genome shotgun (WGS) entry which is preliminary data.</text>
</comment>
<reference evidence="2 3" key="1">
    <citation type="submission" date="2024-04" db="EMBL/GenBank/DDBJ databases">
        <title>Phyllosticta paracitricarpa is synonymous to the EU quarantine fungus P. citricarpa based on phylogenomic analyses.</title>
        <authorList>
            <consortium name="Lawrence Berkeley National Laboratory"/>
            <person name="Van ingen-buijs V.A."/>
            <person name="Van westerhoven A.C."/>
            <person name="Haridas S."/>
            <person name="Skiadas P."/>
            <person name="Martin F."/>
            <person name="Groenewald J.Z."/>
            <person name="Crous P.W."/>
            <person name="Seidl M.F."/>
        </authorList>
    </citation>
    <scope>NUCLEOTIDE SEQUENCE [LARGE SCALE GENOMIC DNA]</scope>
    <source>
        <strain evidence="2 3">CPC 17464</strain>
    </source>
</reference>
<evidence type="ECO:0000256" key="1">
    <source>
        <dbReference type="SAM" id="MobiDB-lite"/>
    </source>
</evidence>
<keyword evidence="3" id="KW-1185">Reference proteome</keyword>
<name>A0ABR1M967_9PEZI</name>
<evidence type="ECO:0000313" key="2">
    <source>
        <dbReference type="EMBL" id="KAK7544420.1"/>
    </source>
</evidence>
<dbReference type="Proteomes" id="UP001360953">
    <property type="component" value="Unassembled WGS sequence"/>
</dbReference>
<proteinExistence type="predicted"/>
<feature type="region of interest" description="Disordered" evidence="1">
    <location>
        <begin position="77"/>
        <end position="105"/>
    </location>
</feature>
<organism evidence="2 3">
    <name type="scientific">Phyllosticta citribraziliensis</name>
    <dbReference type="NCBI Taxonomy" id="989973"/>
    <lineage>
        <taxon>Eukaryota</taxon>
        <taxon>Fungi</taxon>
        <taxon>Dikarya</taxon>
        <taxon>Ascomycota</taxon>
        <taxon>Pezizomycotina</taxon>
        <taxon>Dothideomycetes</taxon>
        <taxon>Dothideomycetes incertae sedis</taxon>
        <taxon>Botryosphaeriales</taxon>
        <taxon>Phyllostictaceae</taxon>
        <taxon>Phyllosticta</taxon>
    </lineage>
</organism>
<dbReference type="RefSeq" id="XP_066659655.1">
    <property type="nucleotide sequence ID" value="XM_066794344.1"/>
</dbReference>
<feature type="compositionally biased region" description="Basic and acidic residues" evidence="1">
    <location>
        <begin position="217"/>
        <end position="230"/>
    </location>
</feature>
<dbReference type="EMBL" id="JBBPEH010000001">
    <property type="protein sequence ID" value="KAK7544420.1"/>
    <property type="molecule type" value="Genomic_DNA"/>
</dbReference>
<sequence>MAMASGAGGRLCPAGIGCRRASKEPPMANSASGLLFFYPEASVSASSTPDLNTSPLPPSPLLLPPFAFEPSFTRRLFSGQSSGQRGTAGPHRRHRSASTPSSLSRLIRTEVTPPACLLLCTACRVRVRSCNGLRSTLPLSPVLLCGSRPTRQLSPSSASTAGRRIPGHPRSQNSWLNGNFPHSPDSLTSDPDLHPSADSLIRALPPENHPPCGELGPFKDKDRSPSHSGN</sequence>
<evidence type="ECO:0000313" key="3">
    <source>
        <dbReference type="Proteomes" id="UP001360953"/>
    </source>
</evidence>
<feature type="region of interest" description="Disordered" evidence="1">
    <location>
        <begin position="144"/>
        <end position="230"/>
    </location>
</feature>
<feature type="compositionally biased region" description="Polar residues" evidence="1">
    <location>
        <begin position="149"/>
        <end position="160"/>
    </location>
</feature>